<comment type="caution">
    <text evidence="2">The sequence shown here is derived from an EMBL/GenBank/DDBJ whole genome shotgun (WGS) entry which is preliminary data.</text>
</comment>
<evidence type="ECO:0000313" key="2">
    <source>
        <dbReference type="EMBL" id="MDO8054510.1"/>
    </source>
</evidence>
<name>A0A9K3STM1_9MOLU</name>
<gene>
    <name evidence="2" type="ORF">OC696_01355</name>
</gene>
<dbReference type="GeneID" id="93018552"/>
<dbReference type="RefSeq" id="WP_213680347.1">
    <property type="nucleotide sequence ID" value="NZ_JAOSIW010000008.1"/>
</dbReference>
<reference evidence="2 3" key="1">
    <citation type="journal article" date="2023" name="Int. J. Syst. Evol. Microbiol.">
        <title>The observation of taxonomic boundaries for the 16SrII and 16SrXXV phytoplasmas using genome-based delimitation.</title>
        <authorList>
            <person name="Rodrigues Jardim B."/>
            <person name="Tran-Nguyen L.T.T."/>
            <person name="Gambley C."/>
            <person name="Al-Sadi A.M."/>
            <person name="Al-Subhi A.M."/>
            <person name="Foissac X."/>
            <person name="Salar P."/>
            <person name="Cai H."/>
            <person name="Yang J.Y."/>
            <person name="Davis R."/>
            <person name="Jones L."/>
            <person name="Rodoni B."/>
            <person name="Constable F.E."/>
        </authorList>
    </citation>
    <scope>NUCLEOTIDE SEQUENCE [LARGE SCALE GENOMIC DNA]</scope>
    <source>
        <strain evidence="2">BAWM-OMN-P26</strain>
    </source>
</reference>
<feature type="transmembrane region" description="Helical" evidence="1">
    <location>
        <begin position="6"/>
        <end position="25"/>
    </location>
</feature>
<evidence type="ECO:0000313" key="3">
    <source>
        <dbReference type="Proteomes" id="UP001170651"/>
    </source>
</evidence>
<dbReference type="EMBL" id="JAOSIW010000008">
    <property type="protein sequence ID" value="MDO8054510.1"/>
    <property type="molecule type" value="Genomic_DNA"/>
</dbReference>
<keyword evidence="3" id="KW-1185">Reference proteome</keyword>
<evidence type="ECO:0000256" key="1">
    <source>
        <dbReference type="SAM" id="Phobius"/>
    </source>
</evidence>
<accession>A0A9K3STM1</accession>
<organism evidence="2 3">
    <name type="scientific">Candidatus Phytoplasma australasiaticum subsp. australasiaticum</name>
    <dbReference type="NCBI Taxonomy" id="2832407"/>
    <lineage>
        <taxon>Bacteria</taxon>
        <taxon>Bacillati</taxon>
        <taxon>Mycoplasmatota</taxon>
        <taxon>Mollicutes</taxon>
        <taxon>Acholeplasmatales</taxon>
        <taxon>Acholeplasmataceae</taxon>
        <taxon>Candidatus Phytoplasma</taxon>
        <taxon>16SrII (Peanut WB group)</taxon>
        <taxon>Candidatus Phytoplasma australasiaticum</taxon>
    </lineage>
</organism>
<keyword evidence="1" id="KW-0472">Membrane</keyword>
<dbReference type="AlphaFoldDB" id="A0A9K3STM1"/>
<proteinExistence type="predicted"/>
<evidence type="ECO:0008006" key="4">
    <source>
        <dbReference type="Google" id="ProtNLM"/>
    </source>
</evidence>
<keyword evidence="1" id="KW-1133">Transmembrane helix</keyword>
<dbReference type="Proteomes" id="UP001170651">
    <property type="component" value="Unassembled WGS sequence"/>
</dbReference>
<keyword evidence="1" id="KW-0812">Transmembrane</keyword>
<sequence>MLQLKIKLTLFYSTLFIVGFGFLCISNNNQVIAMNNNNLYQNNYVIQDVNIHEFNELENLLLQYNAINQQINNILNNFQDIDVNHLLKEITEIHNKITTIQRKKIHFQELILRVLDNKMTIIELERKHSSLIQKMMESIDIMDFYVNQTQINKLRNIQIKIDQNRQQMMLIKNQMYNYQNQINNI</sequence>
<protein>
    <recommendedName>
        <fullName evidence="4">Sequence-variable mosaic (SVM) signal sequence domain-containing protein</fullName>
    </recommendedName>
</protein>